<dbReference type="EMBL" id="LAZR01004385">
    <property type="protein sequence ID" value="KKN09075.1"/>
    <property type="molecule type" value="Genomic_DNA"/>
</dbReference>
<gene>
    <name evidence="2" type="ORF">LCGC14_1050180</name>
</gene>
<proteinExistence type="predicted"/>
<dbReference type="Gene3D" id="1.25.40.10">
    <property type="entry name" value="Tetratricopeptide repeat domain"/>
    <property type="match status" value="1"/>
</dbReference>
<keyword evidence="1" id="KW-0812">Transmembrane</keyword>
<comment type="caution">
    <text evidence="2">The sequence shown here is derived from an EMBL/GenBank/DDBJ whole genome shotgun (WGS) entry which is preliminary data.</text>
</comment>
<dbReference type="InterPro" id="IPR019734">
    <property type="entry name" value="TPR_rpt"/>
</dbReference>
<evidence type="ECO:0008006" key="3">
    <source>
        <dbReference type="Google" id="ProtNLM"/>
    </source>
</evidence>
<reference evidence="2" key="1">
    <citation type="journal article" date="2015" name="Nature">
        <title>Complex archaea that bridge the gap between prokaryotes and eukaryotes.</title>
        <authorList>
            <person name="Spang A."/>
            <person name="Saw J.H."/>
            <person name="Jorgensen S.L."/>
            <person name="Zaremba-Niedzwiedzka K."/>
            <person name="Martijn J."/>
            <person name="Lind A.E."/>
            <person name="van Eijk R."/>
            <person name="Schleper C."/>
            <person name="Guy L."/>
            <person name="Ettema T.J."/>
        </authorList>
    </citation>
    <scope>NUCLEOTIDE SEQUENCE</scope>
</reference>
<evidence type="ECO:0000256" key="1">
    <source>
        <dbReference type="SAM" id="Phobius"/>
    </source>
</evidence>
<sequence>MLYKLVINNREILNMVNDKNLELVEEKQENELNYQFKSTKSELEEIIEKIRRMQKRKKRRALKKKIYENLIIIVVGLIGGGFSVLFINTEEDVAAIFVIISVIVVIISLIVFSILFYFRYFSPKKTHKSLKILLEKKAILEKKLNNFKVSFEIERLLIRLYAGDRKFDLGDFSNALLLYQTTQNELNLILKSNSNNVSLENIRTFSVKKMQDTLEHKIILAQNKLNEQKFREINPIIEQGNLLKNQNLNEKAIEAFKKALEITNNLFESPERDQKIKEIKSLIDPTCLNKIKEINAKGNQLRNQNKFDRAIQTFRNALQFTDNIY</sequence>
<dbReference type="AlphaFoldDB" id="A0A0F9MP36"/>
<feature type="transmembrane region" description="Helical" evidence="1">
    <location>
        <begin position="93"/>
        <end position="118"/>
    </location>
</feature>
<organism evidence="2">
    <name type="scientific">marine sediment metagenome</name>
    <dbReference type="NCBI Taxonomy" id="412755"/>
    <lineage>
        <taxon>unclassified sequences</taxon>
        <taxon>metagenomes</taxon>
        <taxon>ecological metagenomes</taxon>
    </lineage>
</organism>
<dbReference type="SUPFAM" id="SSF48452">
    <property type="entry name" value="TPR-like"/>
    <property type="match status" value="1"/>
</dbReference>
<dbReference type="SMART" id="SM00028">
    <property type="entry name" value="TPR"/>
    <property type="match status" value="2"/>
</dbReference>
<evidence type="ECO:0000313" key="2">
    <source>
        <dbReference type="EMBL" id="KKN09075.1"/>
    </source>
</evidence>
<protein>
    <recommendedName>
        <fullName evidence="3">Tetratricopeptide repeat protein</fullName>
    </recommendedName>
</protein>
<keyword evidence="1" id="KW-0472">Membrane</keyword>
<keyword evidence="1" id="KW-1133">Transmembrane helix</keyword>
<dbReference type="Pfam" id="PF13181">
    <property type="entry name" value="TPR_8"/>
    <property type="match status" value="1"/>
</dbReference>
<feature type="transmembrane region" description="Helical" evidence="1">
    <location>
        <begin position="66"/>
        <end position="87"/>
    </location>
</feature>
<accession>A0A0F9MP36</accession>
<dbReference type="InterPro" id="IPR011990">
    <property type="entry name" value="TPR-like_helical_dom_sf"/>
</dbReference>
<name>A0A0F9MP36_9ZZZZ</name>